<keyword evidence="2" id="KW-1185">Reference proteome</keyword>
<dbReference type="AlphaFoldDB" id="A0AAQ3KFR0"/>
<name>A0AAQ3KFR0_9LILI</name>
<proteinExistence type="predicted"/>
<protein>
    <submittedName>
        <fullName evidence="1">Uncharacterized protein</fullName>
    </submittedName>
</protein>
<dbReference type="Proteomes" id="UP001327560">
    <property type="component" value="Chromosome 4"/>
</dbReference>
<gene>
    <name evidence="1" type="ORF">Cni_G14115</name>
</gene>
<evidence type="ECO:0000313" key="1">
    <source>
        <dbReference type="EMBL" id="WOL05387.1"/>
    </source>
</evidence>
<accession>A0AAQ3KFR0</accession>
<evidence type="ECO:0000313" key="2">
    <source>
        <dbReference type="Proteomes" id="UP001327560"/>
    </source>
</evidence>
<reference evidence="1 2" key="1">
    <citation type="submission" date="2023-10" db="EMBL/GenBank/DDBJ databases">
        <title>Chromosome-scale genome assembly provides insights into flower coloration mechanisms of Canna indica.</title>
        <authorList>
            <person name="Li C."/>
        </authorList>
    </citation>
    <scope>NUCLEOTIDE SEQUENCE [LARGE SCALE GENOMIC DNA]</scope>
    <source>
        <tissue evidence="1">Flower</tissue>
    </source>
</reference>
<sequence length="79" mass="9094">MGREYYLVLRFIVSIRTYRVIGRDYTKLVEENGFKVGQSLDLWLFRVQRSTSDVIGELQIALVIVDDEEANGRLQVDGA</sequence>
<dbReference type="EMBL" id="CP136893">
    <property type="protein sequence ID" value="WOL05387.1"/>
    <property type="molecule type" value="Genomic_DNA"/>
</dbReference>
<organism evidence="1 2">
    <name type="scientific">Canna indica</name>
    <name type="common">Indian-shot</name>
    <dbReference type="NCBI Taxonomy" id="4628"/>
    <lineage>
        <taxon>Eukaryota</taxon>
        <taxon>Viridiplantae</taxon>
        <taxon>Streptophyta</taxon>
        <taxon>Embryophyta</taxon>
        <taxon>Tracheophyta</taxon>
        <taxon>Spermatophyta</taxon>
        <taxon>Magnoliopsida</taxon>
        <taxon>Liliopsida</taxon>
        <taxon>Zingiberales</taxon>
        <taxon>Cannaceae</taxon>
        <taxon>Canna</taxon>
    </lineage>
</organism>